<dbReference type="PANTHER" id="PTHR22762">
    <property type="entry name" value="ALPHA-GLUCOSIDASE"/>
    <property type="match status" value="1"/>
</dbReference>
<evidence type="ECO:0000256" key="2">
    <source>
        <dbReference type="ARBA" id="ARBA00022729"/>
    </source>
</evidence>
<evidence type="ECO:0000259" key="7">
    <source>
        <dbReference type="Pfam" id="PF21365"/>
    </source>
</evidence>
<keyword evidence="6" id="KW-0812">Transmembrane</keyword>
<feature type="transmembrane region" description="Helical" evidence="6">
    <location>
        <begin position="7"/>
        <end position="29"/>
    </location>
</feature>
<dbReference type="Pfam" id="PF21365">
    <property type="entry name" value="Glyco_hydro_31_3rd"/>
    <property type="match status" value="1"/>
</dbReference>
<accession>A0A6M2F6B3</accession>
<dbReference type="PANTHER" id="PTHR22762:SF54">
    <property type="entry name" value="BCDNA.GH04962"/>
    <property type="match status" value="1"/>
</dbReference>
<name>A0A6M2F6B3_9ROSI</name>
<feature type="domain" description="Glycosyl hydrolase family 31 C-terminal" evidence="7">
    <location>
        <begin position="77"/>
        <end position="163"/>
    </location>
</feature>
<keyword evidence="3" id="KW-0378">Hydrolase</keyword>
<dbReference type="GO" id="GO:0090599">
    <property type="term" value="F:alpha-glucosidase activity"/>
    <property type="evidence" value="ECO:0007669"/>
    <property type="project" value="TreeGrafter"/>
</dbReference>
<sequence length="305" mass="34319">MNCYSLAITYILPVFSFYSILPLFILNYVQYLISLVNGCSLNDCREKNTRLIREAIHVRYMLLPYFYTLFREANTTGLPVMRPLWMEFPSDEATFSNDEAFMVGSSLLVQGIYTEGAKYASVYLPGKELWYDIRTGDAYKGGKTHKLEAAESVPAFQRAGTIIPRKDRLRRSSTQMVNDPYTLVIAVNSSQAAEGELYMDDGKSFEFLQGAYIHRRFVFANGKLTSINLAPSSSSKSQFSSKSVVERIILLGYAPGPKNAQIEPANQKVEVELGQLMLEGRHGSSVVTIRKPAVQVSDDWTIRLL</sequence>
<dbReference type="FunFam" id="2.60.40.1180:FF:000023">
    <property type="entry name" value="neutral alpha-glucosidase AB isoform X2"/>
    <property type="match status" value="1"/>
</dbReference>
<keyword evidence="5" id="KW-0326">Glycosidase</keyword>
<keyword evidence="4" id="KW-0325">Glycoprotein</keyword>
<dbReference type="EMBL" id="GILB01012750">
    <property type="protein sequence ID" value="NUU93083.1"/>
    <property type="molecule type" value="Transcribed_RNA"/>
</dbReference>
<evidence type="ECO:0000256" key="3">
    <source>
        <dbReference type="ARBA" id="ARBA00022801"/>
    </source>
</evidence>
<evidence type="ECO:0000256" key="5">
    <source>
        <dbReference type="ARBA" id="ARBA00023295"/>
    </source>
</evidence>
<evidence type="ECO:0000256" key="1">
    <source>
        <dbReference type="ARBA" id="ARBA00007806"/>
    </source>
</evidence>
<dbReference type="AlphaFoldDB" id="A0A6M2F6B3"/>
<evidence type="ECO:0000256" key="6">
    <source>
        <dbReference type="SAM" id="Phobius"/>
    </source>
</evidence>
<keyword evidence="2" id="KW-0732">Signal</keyword>
<keyword evidence="6" id="KW-0472">Membrane</keyword>
<dbReference type="GO" id="GO:0006491">
    <property type="term" value="P:N-glycan processing"/>
    <property type="evidence" value="ECO:0007669"/>
    <property type="project" value="TreeGrafter"/>
</dbReference>
<dbReference type="SUPFAM" id="SSF51011">
    <property type="entry name" value="Glycosyl hydrolase domain"/>
    <property type="match status" value="1"/>
</dbReference>
<dbReference type="Gene3D" id="3.20.20.80">
    <property type="entry name" value="Glycosidases"/>
    <property type="match status" value="1"/>
</dbReference>
<proteinExistence type="inferred from homology"/>
<reference evidence="8" key="1">
    <citation type="submission" date="2020-03" db="EMBL/GenBank/DDBJ databases">
        <authorList>
            <person name="Zhang R."/>
        </authorList>
    </citation>
    <scope>NUCLEOTIDE SEQUENCE</scope>
</reference>
<evidence type="ECO:0000256" key="4">
    <source>
        <dbReference type="ARBA" id="ARBA00023180"/>
    </source>
</evidence>
<dbReference type="InterPro" id="IPR048395">
    <property type="entry name" value="Glyco_hydro_31_C"/>
</dbReference>
<dbReference type="InterPro" id="IPR013780">
    <property type="entry name" value="Glyco_hydro_b"/>
</dbReference>
<keyword evidence="6" id="KW-1133">Transmembrane helix</keyword>
<protein>
    <recommendedName>
        <fullName evidence="7">Glycosyl hydrolase family 31 C-terminal domain-containing protein</fullName>
    </recommendedName>
</protein>
<evidence type="ECO:0000313" key="8">
    <source>
        <dbReference type="EMBL" id="NUU93083.1"/>
    </source>
</evidence>
<comment type="similarity">
    <text evidence="1">Belongs to the glycosyl hydrolase 31 family.</text>
</comment>
<dbReference type="Gene3D" id="2.60.40.1180">
    <property type="entry name" value="Golgi alpha-mannosidase II"/>
    <property type="match status" value="2"/>
</dbReference>
<organism evidence="8">
    <name type="scientific">Populus davidiana</name>
    <dbReference type="NCBI Taxonomy" id="266767"/>
    <lineage>
        <taxon>Eukaryota</taxon>
        <taxon>Viridiplantae</taxon>
        <taxon>Streptophyta</taxon>
        <taxon>Embryophyta</taxon>
        <taxon>Tracheophyta</taxon>
        <taxon>Spermatophyta</taxon>
        <taxon>Magnoliopsida</taxon>
        <taxon>eudicotyledons</taxon>
        <taxon>Gunneridae</taxon>
        <taxon>Pentapetalae</taxon>
        <taxon>rosids</taxon>
        <taxon>fabids</taxon>
        <taxon>Malpighiales</taxon>
        <taxon>Salicaceae</taxon>
        <taxon>Saliceae</taxon>
        <taxon>Populus</taxon>
    </lineage>
</organism>